<dbReference type="SUPFAM" id="SSF53335">
    <property type="entry name" value="S-adenosyl-L-methionine-dependent methyltransferases"/>
    <property type="match status" value="1"/>
</dbReference>
<dbReference type="InterPro" id="IPR045851">
    <property type="entry name" value="AMP-bd_C_sf"/>
</dbReference>
<sequence length="711" mass="76097">MIDYPPSAWNATGRAYRDDAVPAGLVVEAARRAPDAPAVLDGTGTAYTYGALLTAANRLARLLHEHGVGPGDYVGVVGRRRPDTVVALLGVALSGAAFVPCHPDWPASRLGYVLSSTGARWLIGGAADLARVDTAPGLTDLVLLDVLTAEHHLPVPDAGEPWDGTDADADRVRTLVLAEAPSSVVELGFGSGSVLRRVAPHVDLYTGLDPDEAAVRAGTAWAKEQGLFADLVTGYAHEVAERLPGSYDVAVIAGTARVPYLRAVLDQVAELVRPGGSVVLADVTDPALFADLTGGSWSAAEVRGPDVVLRRSTVDTPAEPGLRVWTRWHVEQRPGTDVPARGRPGDVSYVIFTSGSTGNPKGVAVSNTALVNMLEWVTTSYGVSAADRLFQVTSFCFDLSIYDIFGLLSAGGSVRLASAEELAEPARLAEIMLSEPITFWNSAPPLFAWVLPFLTSSRRAGPGRESMRLMFLAGDWIALSVPDEIRTVFPNALVVNYGGATETAVWSTYYDIGEVDPAWPSIPYGRPIANARYYVLDEHRRRVPIGEPGDLYAAGTVLALGYHGDPAQTAQRFVPDPFVPGERMYAFGDRGRWLPDGQLQFLGRIDHQVKIRGYRVELGEIESMIAALECVREAVVVTVDLAGARSLAGFYTFRPPGVPVERVRAALVDRLPEYMVPARLLALDELPLTSNGKVDRAALGELARAQREGGA</sequence>
<dbReference type="CDD" id="cd02440">
    <property type="entry name" value="AdoMet_MTases"/>
    <property type="match status" value="1"/>
</dbReference>
<dbReference type="GO" id="GO:0044550">
    <property type="term" value="P:secondary metabolite biosynthetic process"/>
    <property type="evidence" value="ECO:0007669"/>
    <property type="project" value="TreeGrafter"/>
</dbReference>
<dbReference type="GO" id="GO:0043041">
    <property type="term" value="P:amino acid activation for nonribosomal peptide biosynthetic process"/>
    <property type="evidence" value="ECO:0007669"/>
    <property type="project" value="TreeGrafter"/>
</dbReference>
<keyword evidence="7" id="KW-1185">Reference proteome</keyword>
<evidence type="ECO:0000259" key="4">
    <source>
        <dbReference type="Pfam" id="PF08242"/>
    </source>
</evidence>
<name>A0A1H3TAB6_9ACTN</name>
<reference evidence="7" key="1">
    <citation type="submission" date="2016-10" db="EMBL/GenBank/DDBJ databases">
        <authorList>
            <person name="Varghese N."/>
            <person name="Submissions S."/>
        </authorList>
    </citation>
    <scope>NUCLEOTIDE SEQUENCE [LARGE SCALE GENOMIC DNA]</scope>
    <source>
        <strain evidence="7">DSM 44718</strain>
    </source>
</reference>
<dbReference type="Gene3D" id="3.40.50.980">
    <property type="match status" value="1"/>
</dbReference>
<protein>
    <submittedName>
        <fullName evidence="6">Amino acid adenylation domain-containing protein</fullName>
    </submittedName>
</protein>
<evidence type="ECO:0000313" key="7">
    <source>
        <dbReference type="Proteomes" id="UP000199632"/>
    </source>
</evidence>
<evidence type="ECO:0000259" key="3">
    <source>
        <dbReference type="Pfam" id="PF00501"/>
    </source>
</evidence>
<dbReference type="Gene3D" id="3.40.50.150">
    <property type="entry name" value="Vaccinia Virus protein VP39"/>
    <property type="match status" value="1"/>
</dbReference>
<dbReference type="SUPFAM" id="SSF56801">
    <property type="entry name" value="Acetyl-CoA synthetase-like"/>
    <property type="match status" value="1"/>
</dbReference>
<dbReference type="InterPro" id="IPR000873">
    <property type="entry name" value="AMP-dep_synth/lig_dom"/>
</dbReference>
<dbReference type="EMBL" id="FNQB01000003">
    <property type="protein sequence ID" value="SDZ47176.1"/>
    <property type="molecule type" value="Genomic_DNA"/>
</dbReference>
<dbReference type="Pfam" id="PF00501">
    <property type="entry name" value="AMP-binding"/>
    <property type="match status" value="2"/>
</dbReference>
<evidence type="ECO:0000256" key="1">
    <source>
        <dbReference type="ARBA" id="ARBA00004924"/>
    </source>
</evidence>
<dbReference type="GO" id="GO:0031177">
    <property type="term" value="F:phosphopantetheine binding"/>
    <property type="evidence" value="ECO:0007669"/>
    <property type="project" value="TreeGrafter"/>
</dbReference>
<dbReference type="Pfam" id="PF08242">
    <property type="entry name" value="Methyltransf_12"/>
    <property type="match status" value="1"/>
</dbReference>
<dbReference type="Gene3D" id="3.40.50.12780">
    <property type="entry name" value="N-terminal domain of ligase-like"/>
    <property type="match status" value="1"/>
</dbReference>
<evidence type="ECO:0000313" key="6">
    <source>
        <dbReference type="EMBL" id="SDZ47176.1"/>
    </source>
</evidence>
<dbReference type="PROSITE" id="PS00455">
    <property type="entry name" value="AMP_BINDING"/>
    <property type="match status" value="1"/>
</dbReference>
<dbReference type="PANTHER" id="PTHR45527">
    <property type="entry name" value="NONRIBOSOMAL PEPTIDE SYNTHETASE"/>
    <property type="match status" value="1"/>
</dbReference>
<dbReference type="InterPro" id="IPR025110">
    <property type="entry name" value="AMP-bd_C"/>
</dbReference>
<dbReference type="PANTHER" id="PTHR45527:SF10">
    <property type="entry name" value="PYOCHELIN SYNTHASE PCHF"/>
    <property type="match status" value="1"/>
</dbReference>
<organism evidence="6 7">
    <name type="scientific">Asanoa ishikariensis</name>
    <dbReference type="NCBI Taxonomy" id="137265"/>
    <lineage>
        <taxon>Bacteria</taxon>
        <taxon>Bacillati</taxon>
        <taxon>Actinomycetota</taxon>
        <taxon>Actinomycetes</taxon>
        <taxon>Micromonosporales</taxon>
        <taxon>Micromonosporaceae</taxon>
        <taxon>Asanoa</taxon>
    </lineage>
</organism>
<dbReference type="AlphaFoldDB" id="A0A1H3TAB6"/>
<comment type="pathway">
    <text evidence="1">Siderophore biosynthesis.</text>
</comment>
<evidence type="ECO:0000256" key="2">
    <source>
        <dbReference type="ARBA" id="ARBA00022598"/>
    </source>
</evidence>
<dbReference type="Pfam" id="PF13193">
    <property type="entry name" value="AMP-binding_C"/>
    <property type="match status" value="1"/>
</dbReference>
<keyword evidence="2" id="KW-0436">Ligase</keyword>
<dbReference type="Gene3D" id="3.30.300.30">
    <property type="match status" value="1"/>
</dbReference>
<gene>
    <name evidence="6" type="ORF">SAMN05421684_5416</name>
</gene>
<feature type="domain" description="Methyltransferase type 12" evidence="4">
    <location>
        <begin position="185"/>
        <end position="277"/>
    </location>
</feature>
<feature type="domain" description="AMP-dependent synthetase/ligase" evidence="3">
    <location>
        <begin position="28"/>
        <end position="134"/>
    </location>
</feature>
<dbReference type="InterPro" id="IPR029063">
    <property type="entry name" value="SAM-dependent_MTases_sf"/>
</dbReference>
<feature type="domain" description="AMP-dependent synthetase/ligase" evidence="3">
    <location>
        <begin position="330"/>
        <end position="563"/>
    </location>
</feature>
<accession>A0A1H3TAB6</accession>
<dbReference type="InterPro" id="IPR013217">
    <property type="entry name" value="Methyltransf_12"/>
</dbReference>
<dbReference type="STRING" id="137265.SAMN05421684_5416"/>
<dbReference type="GO" id="GO:0005737">
    <property type="term" value="C:cytoplasm"/>
    <property type="evidence" value="ECO:0007669"/>
    <property type="project" value="TreeGrafter"/>
</dbReference>
<dbReference type="Proteomes" id="UP000199632">
    <property type="component" value="Unassembled WGS sequence"/>
</dbReference>
<dbReference type="InterPro" id="IPR020845">
    <property type="entry name" value="AMP-binding_CS"/>
</dbReference>
<dbReference type="InterPro" id="IPR042099">
    <property type="entry name" value="ANL_N_sf"/>
</dbReference>
<proteinExistence type="predicted"/>
<dbReference type="RefSeq" id="WP_176985089.1">
    <property type="nucleotide sequence ID" value="NZ_BOND01000002.1"/>
</dbReference>
<evidence type="ECO:0000259" key="5">
    <source>
        <dbReference type="Pfam" id="PF13193"/>
    </source>
</evidence>
<feature type="domain" description="AMP-binding enzyme C-terminal" evidence="5">
    <location>
        <begin position="620"/>
        <end position="693"/>
    </location>
</feature>